<dbReference type="SUPFAM" id="SSF48403">
    <property type="entry name" value="Ankyrin repeat"/>
    <property type="match status" value="1"/>
</dbReference>
<dbReference type="Gene3D" id="1.25.40.20">
    <property type="entry name" value="Ankyrin repeat-containing domain"/>
    <property type="match status" value="1"/>
</dbReference>
<sequence>MPERAKADSTGADPCRSGASPRTGPFFASLSPWSPRRTAVAPLPPPDVHGAIAASRAGDTDVLGSWLHEHFLDVNATVEEEHTLLHLASDAGQAESIKLLLAHGASTDIVRWHPTPCHPDPLGTKSLAA</sequence>
<dbReference type="InterPro" id="IPR036770">
    <property type="entry name" value="Ankyrin_rpt-contain_sf"/>
</dbReference>
<dbReference type="RefSeq" id="XP_005763002.1">
    <property type="nucleotide sequence ID" value="XM_005762945.1"/>
</dbReference>
<evidence type="ECO:0000313" key="4">
    <source>
        <dbReference type="Proteomes" id="UP000013827"/>
    </source>
</evidence>
<name>A0A0D3KUQ7_EMIH1</name>
<evidence type="ECO:0008006" key="5">
    <source>
        <dbReference type="Google" id="ProtNLM"/>
    </source>
</evidence>
<dbReference type="Pfam" id="PF00023">
    <property type="entry name" value="Ank"/>
    <property type="match status" value="1"/>
</dbReference>
<dbReference type="PROSITE" id="PS50297">
    <property type="entry name" value="ANK_REP_REGION"/>
    <property type="match status" value="1"/>
</dbReference>
<keyword evidence="1" id="KW-0040">ANK repeat</keyword>
<evidence type="ECO:0000256" key="1">
    <source>
        <dbReference type="PROSITE-ProRule" id="PRU00023"/>
    </source>
</evidence>
<organism evidence="3 4">
    <name type="scientific">Emiliania huxleyi (strain CCMP1516)</name>
    <dbReference type="NCBI Taxonomy" id="280463"/>
    <lineage>
        <taxon>Eukaryota</taxon>
        <taxon>Haptista</taxon>
        <taxon>Haptophyta</taxon>
        <taxon>Prymnesiophyceae</taxon>
        <taxon>Isochrysidales</taxon>
        <taxon>Noelaerhabdaceae</taxon>
        <taxon>Emiliania</taxon>
    </lineage>
</organism>
<dbReference type="KEGG" id="ehx:EMIHUDRAFT_248312"/>
<protein>
    <recommendedName>
        <fullName evidence="5">Ankyrin repeat domain-containing protein</fullName>
    </recommendedName>
</protein>
<dbReference type="RefSeq" id="XP_005791921.1">
    <property type="nucleotide sequence ID" value="XM_005791864.1"/>
</dbReference>
<dbReference type="PaxDb" id="2903-EOD10573"/>
<dbReference type="EnsemblProtists" id="EOD39492">
    <property type="protein sequence ID" value="EOD39492"/>
    <property type="gene ID" value="EMIHUDRAFT_199969"/>
</dbReference>
<feature type="repeat" description="ANK" evidence="1">
    <location>
        <begin position="80"/>
        <end position="112"/>
    </location>
</feature>
<accession>A0A0D3KUQ7</accession>
<dbReference type="EnsemblProtists" id="EOD10573">
    <property type="protein sequence ID" value="EOD10573"/>
    <property type="gene ID" value="EMIHUDRAFT_248312"/>
</dbReference>
<proteinExistence type="predicted"/>
<evidence type="ECO:0000313" key="3">
    <source>
        <dbReference type="EnsemblProtists" id="EOD39492"/>
    </source>
</evidence>
<feature type="region of interest" description="Disordered" evidence="2">
    <location>
        <begin position="1"/>
        <end position="42"/>
    </location>
</feature>
<dbReference type="GeneID" id="17284763"/>
<dbReference type="GeneID" id="17256724"/>
<reference evidence="4" key="1">
    <citation type="journal article" date="2013" name="Nature">
        <title>Pan genome of the phytoplankton Emiliania underpins its global distribution.</title>
        <authorList>
            <person name="Read B.A."/>
            <person name="Kegel J."/>
            <person name="Klute M.J."/>
            <person name="Kuo A."/>
            <person name="Lefebvre S.C."/>
            <person name="Maumus F."/>
            <person name="Mayer C."/>
            <person name="Miller J."/>
            <person name="Monier A."/>
            <person name="Salamov A."/>
            <person name="Young J."/>
            <person name="Aguilar M."/>
            <person name="Claverie J.M."/>
            <person name="Frickenhaus S."/>
            <person name="Gonzalez K."/>
            <person name="Herman E.K."/>
            <person name="Lin Y.C."/>
            <person name="Napier J."/>
            <person name="Ogata H."/>
            <person name="Sarno A.F."/>
            <person name="Shmutz J."/>
            <person name="Schroeder D."/>
            <person name="de Vargas C."/>
            <person name="Verret F."/>
            <person name="von Dassow P."/>
            <person name="Valentin K."/>
            <person name="Van de Peer Y."/>
            <person name="Wheeler G."/>
            <person name="Dacks J.B."/>
            <person name="Delwiche C.F."/>
            <person name="Dyhrman S.T."/>
            <person name="Glockner G."/>
            <person name="John U."/>
            <person name="Richards T."/>
            <person name="Worden A.Z."/>
            <person name="Zhang X."/>
            <person name="Grigoriev I.V."/>
            <person name="Allen A.E."/>
            <person name="Bidle K."/>
            <person name="Borodovsky M."/>
            <person name="Bowler C."/>
            <person name="Brownlee C."/>
            <person name="Cock J.M."/>
            <person name="Elias M."/>
            <person name="Gladyshev V.N."/>
            <person name="Groth M."/>
            <person name="Guda C."/>
            <person name="Hadaegh A."/>
            <person name="Iglesias-Rodriguez M.D."/>
            <person name="Jenkins J."/>
            <person name="Jones B.M."/>
            <person name="Lawson T."/>
            <person name="Leese F."/>
            <person name="Lindquist E."/>
            <person name="Lobanov A."/>
            <person name="Lomsadze A."/>
            <person name="Malik S.B."/>
            <person name="Marsh M.E."/>
            <person name="Mackinder L."/>
            <person name="Mock T."/>
            <person name="Mueller-Roeber B."/>
            <person name="Pagarete A."/>
            <person name="Parker M."/>
            <person name="Probert I."/>
            <person name="Quesneville H."/>
            <person name="Raines C."/>
            <person name="Rensing S.A."/>
            <person name="Riano-Pachon D.M."/>
            <person name="Richier S."/>
            <person name="Rokitta S."/>
            <person name="Shiraiwa Y."/>
            <person name="Soanes D.M."/>
            <person name="van der Giezen M."/>
            <person name="Wahlund T.M."/>
            <person name="Williams B."/>
            <person name="Wilson W."/>
            <person name="Wolfe G."/>
            <person name="Wurch L.L."/>
        </authorList>
    </citation>
    <scope>NUCLEOTIDE SEQUENCE</scope>
</reference>
<keyword evidence="4" id="KW-1185">Reference proteome</keyword>
<dbReference type="InterPro" id="IPR002110">
    <property type="entry name" value="Ankyrin_rpt"/>
</dbReference>
<evidence type="ECO:0000256" key="2">
    <source>
        <dbReference type="SAM" id="MobiDB-lite"/>
    </source>
</evidence>
<reference evidence="3" key="2">
    <citation type="submission" date="2024-10" db="UniProtKB">
        <authorList>
            <consortium name="EnsemblProtists"/>
        </authorList>
    </citation>
    <scope>IDENTIFICATION</scope>
</reference>
<dbReference type="HOGENOM" id="CLU_1952876_0_0_1"/>
<dbReference type="KEGG" id="ehx:EMIHUDRAFT_199969"/>
<dbReference type="AlphaFoldDB" id="A0A0D3KUQ7"/>
<dbReference type="PROSITE" id="PS50088">
    <property type="entry name" value="ANK_REPEAT"/>
    <property type="match status" value="1"/>
</dbReference>
<dbReference type="Proteomes" id="UP000013827">
    <property type="component" value="Unassembled WGS sequence"/>
</dbReference>